<keyword evidence="7 8" id="KW-0456">Lyase</keyword>
<dbReference type="Pfam" id="PF02542">
    <property type="entry name" value="YgbB"/>
    <property type="match status" value="1"/>
</dbReference>
<dbReference type="STRING" id="993070.AS031_13995"/>
<name>A0A0V8IGX5_9MICC</name>
<dbReference type="GO" id="GO:0046872">
    <property type="term" value="F:metal ion binding"/>
    <property type="evidence" value="ECO:0007669"/>
    <property type="project" value="UniProtKB-KW"/>
</dbReference>
<dbReference type="HAMAP" id="MF_00107">
    <property type="entry name" value="IspF"/>
    <property type="match status" value="1"/>
</dbReference>
<feature type="site" description="Transition state stabilizer" evidence="8">
    <location>
        <position position="141"/>
    </location>
</feature>
<feature type="site" description="Transition state stabilizer" evidence="8">
    <location>
        <position position="45"/>
    </location>
</feature>
<dbReference type="PANTHER" id="PTHR43181:SF1">
    <property type="entry name" value="2-C-METHYL-D-ERYTHRITOL 2,4-CYCLODIPHOSPHATE SYNTHASE, CHLOROPLASTIC"/>
    <property type="match status" value="1"/>
</dbReference>
<dbReference type="Gene3D" id="3.30.1330.50">
    <property type="entry name" value="2-C-methyl-D-erythritol 2,4-cyclodiphosphate synthase"/>
    <property type="match status" value="1"/>
</dbReference>
<feature type="binding site" evidence="8">
    <location>
        <begin position="140"/>
        <end position="143"/>
    </location>
    <ligand>
        <name>4-CDP-2-C-methyl-D-erythritol 2-phosphate</name>
        <dbReference type="ChEBI" id="CHEBI:57919"/>
    </ligand>
</feature>
<accession>A0A0V8IGX5</accession>
<dbReference type="FunFam" id="3.30.1330.50:FF:000003">
    <property type="entry name" value="2-C-methyl-D-erythritol 2,4-cyclodiphosphate synthase"/>
    <property type="match status" value="1"/>
</dbReference>
<keyword evidence="12" id="KW-1185">Reference proteome</keyword>
<dbReference type="InterPro" id="IPR036571">
    <property type="entry name" value="MECDP_synthase_sf"/>
</dbReference>
<dbReference type="Proteomes" id="UP000053199">
    <property type="component" value="Unassembled WGS sequence"/>
</dbReference>
<keyword evidence="6 8" id="KW-0414">Isoprene biosynthesis</keyword>
<comment type="caution">
    <text evidence="11">The sequence shown here is derived from an EMBL/GenBank/DDBJ whole genome shotgun (WGS) entry which is preliminary data.</text>
</comment>
<feature type="binding site" evidence="8">
    <location>
        <begin position="67"/>
        <end position="69"/>
    </location>
    <ligand>
        <name>4-CDP-2-C-methyl-D-erythritol 2-phosphate</name>
        <dbReference type="ChEBI" id="CHEBI:57919"/>
    </ligand>
</feature>
<comment type="similarity">
    <text evidence="3 8 9">Belongs to the IspF family.</text>
</comment>
<dbReference type="NCBIfam" id="TIGR00151">
    <property type="entry name" value="ispF"/>
    <property type="match status" value="1"/>
</dbReference>
<feature type="binding site" evidence="8">
    <location>
        <begin position="45"/>
        <end position="46"/>
    </location>
    <ligand>
        <name>4-CDP-2-C-methyl-D-erythritol 2-phosphate</name>
        <dbReference type="ChEBI" id="CHEBI:57919"/>
    </ligand>
</feature>
<protein>
    <recommendedName>
        <fullName evidence="4 8">2-C-methyl-D-erythritol 2,4-cyclodiphosphate synthase</fullName>
        <shortName evidence="8">MECDP-synthase</shortName>
        <shortName evidence="8">MECPP-synthase</shortName>
        <shortName evidence="8">MECPS</shortName>
        <ecNumber evidence="4 8">4.6.1.12</ecNumber>
    </recommendedName>
</protein>
<dbReference type="SUPFAM" id="SSF69765">
    <property type="entry name" value="IpsF-like"/>
    <property type="match status" value="1"/>
</dbReference>
<comment type="function">
    <text evidence="8">Involved in the biosynthesis of isopentenyl diphosphate (IPP) and dimethylallyl diphosphate (DMAPP), two major building blocks of isoprenoid compounds. Catalyzes the conversion of 4-diphosphocytidyl-2-C-methyl-D-erythritol 2-phosphate (CDP-ME2P) to 2-C-methyl-D-erythritol 2,4-cyclodiphosphate (ME-CPP) with a corresponding release of cytidine 5-monophosphate (CMP).</text>
</comment>
<comment type="cofactor">
    <cofactor evidence="8">
        <name>a divalent metal cation</name>
        <dbReference type="ChEBI" id="CHEBI:60240"/>
    </cofactor>
    <text evidence="8">Binds 1 divalent metal cation per subunit.</text>
</comment>
<evidence type="ECO:0000256" key="1">
    <source>
        <dbReference type="ARBA" id="ARBA00000200"/>
    </source>
</evidence>
<feature type="binding site" evidence="8">
    <location>
        <position position="147"/>
    </location>
    <ligand>
        <name>4-CDP-2-C-methyl-D-erythritol 2-phosphate</name>
        <dbReference type="ChEBI" id="CHEBI:57919"/>
    </ligand>
</feature>
<comment type="pathway">
    <text evidence="2 8">Isoprenoid biosynthesis; isopentenyl diphosphate biosynthesis via DXP pathway; isopentenyl diphosphate from 1-deoxy-D-xylulose 5-phosphate: step 4/6.</text>
</comment>
<dbReference type="GO" id="GO:0019288">
    <property type="term" value="P:isopentenyl diphosphate biosynthetic process, methylerythritol 4-phosphate pathway"/>
    <property type="evidence" value="ECO:0007669"/>
    <property type="project" value="UniProtKB-UniRule"/>
</dbReference>
<dbReference type="CDD" id="cd00554">
    <property type="entry name" value="MECDP_synthase"/>
    <property type="match status" value="1"/>
</dbReference>
<dbReference type="EMBL" id="LNQM01000007">
    <property type="protein sequence ID" value="KSU73808.1"/>
    <property type="molecule type" value="Genomic_DNA"/>
</dbReference>
<dbReference type="PANTHER" id="PTHR43181">
    <property type="entry name" value="2-C-METHYL-D-ERYTHRITOL 2,4-CYCLODIPHOSPHATE SYNTHASE, CHLOROPLASTIC"/>
    <property type="match status" value="1"/>
</dbReference>
<evidence type="ECO:0000256" key="6">
    <source>
        <dbReference type="ARBA" id="ARBA00023229"/>
    </source>
</evidence>
<feature type="domain" description="2-C-methyl-D-erythritol 2,4-cyclodiphosphate synthase" evidence="10">
    <location>
        <begin position="10"/>
        <end position="162"/>
    </location>
</feature>
<evidence type="ECO:0000256" key="3">
    <source>
        <dbReference type="ARBA" id="ARBA00008480"/>
    </source>
</evidence>
<reference evidence="11 12" key="1">
    <citation type="journal article" date="2014" name="Arch. Microbiol.">
        <title>Arthrobacter enclensis sp. nov., isolated from sediment sample.</title>
        <authorList>
            <person name="Dastager S.G."/>
            <person name="Liu Q."/>
            <person name="Tang S.K."/>
            <person name="Krishnamurthi S."/>
            <person name="Lee J.C."/>
            <person name="Li W.J."/>
        </authorList>
    </citation>
    <scope>NUCLEOTIDE SEQUENCE [LARGE SCALE GENOMIC DNA]</scope>
    <source>
        <strain evidence="11 12">NIO-1008</strain>
    </source>
</reference>
<sequence length="180" mass="18448">MNGPNMIIPRTGIGLDVHAFAAEEDPRQLWLGGLLWPGERGLSGHSDGDPVAHAAADALFSAAGVGDLGTHFGTDRPEFAGASGVTLLAEAARIVRAAGFDIGNIAVQFVANRPKFGPRREEAQQVLSDAAGAPVSVTATTSDGLGFTGRGEGISAVATALVYPRHHEGIGQSASANLER</sequence>
<comment type="subunit">
    <text evidence="8">Homotrimer.</text>
</comment>
<evidence type="ECO:0000256" key="4">
    <source>
        <dbReference type="ARBA" id="ARBA00012579"/>
    </source>
</evidence>
<dbReference type="InterPro" id="IPR003526">
    <property type="entry name" value="MECDP_synthase"/>
</dbReference>
<feature type="binding site" evidence="8">
    <location>
        <position position="53"/>
    </location>
    <ligand>
        <name>a divalent metal cation</name>
        <dbReference type="ChEBI" id="CHEBI:60240"/>
    </ligand>
</feature>
<comment type="catalytic activity">
    <reaction evidence="1 8 9">
        <text>4-CDP-2-C-methyl-D-erythritol 2-phosphate = 2-C-methyl-D-erythritol 2,4-cyclic diphosphate + CMP</text>
        <dbReference type="Rhea" id="RHEA:23864"/>
        <dbReference type="ChEBI" id="CHEBI:57919"/>
        <dbReference type="ChEBI" id="CHEBI:58483"/>
        <dbReference type="ChEBI" id="CHEBI:60377"/>
        <dbReference type="EC" id="4.6.1.12"/>
    </reaction>
</comment>
<dbReference type="OrthoDB" id="9804336at2"/>
<dbReference type="RefSeq" id="WP_058268783.1">
    <property type="nucleotide sequence ID" value="NZ_FMAZ01000006.1"/>
</dbReference>
<proteinExistence type="inferred from homology"/>
<comment type="caution">
    <text evidence="8">Lacks conserved residue(s) required for the propagation of feature annotation.</text>
</comment>
<feature type="binding site" evidence="8">
    <location>
        <position position="18"/>
    </location>
    <ligand>
        <name>a divalent metal cation</name>
        <dbReference type="ChEBI" id="CHEBI:60240"/>
    </ligand>
</feature>
<feature type="binding site" evidence="8">
    <location>
        <position position="16"/>
    </location>
    <ligand>
        <name>a divalent metal cation</name>
        <dbReference type="ChEBI" id="CHEBI:60240"/>
    </ligand>
</feature>
<evidence type="ECO:0000313" key="12">
    <source>
        <dbReference type="Proteomes" id="UP000053199"/>
    </source>
</evidence>
<evidence type="ECO:0000256" key="8">
    <source>
        <dbReference type="HAMAP-Rule" id="MF_00107"/>
    </source>
</evidence>
<dbReference type="EC" id="4.6.1.12" evidence="4 8"/>
<evidence type="ECO:0000256" key="5">
    <source>
        <dbReference type="ARBA" id="ARBA00022723"/>
    </source>
</evidence>
<evidence type="ECO:0000256" key="9">
    <source>
        <dbReference type="RuleBase" id="RU004395"/>
    </source>
</evidence>
<feature type="binding site" evidence="8">
    <location>
        <begin position="16"/>
        <end position="18"/>
    </location>
    <ligand>
        <name>4-CDP-2-C-methyl-D-erythritol 2-phosphate</name>
        <dbReference type="ChEBI" id="CHEBI:57919"/>
    </ligand>
</feature>
<dbReference type="PROSITE" id="PS01350">
    <property type="entry name" value="ISPF"/>
    <property type="match status" value="1"/>
</dbReference>
<keyword evidence="5 8" id="KW-0479">Metal-binding</keyword>
<dbReference type="InterPro" id="IPR020555">
    <property type="entry name" value="MECDP_synthase_CS"/>
</dbReference>
<dbReference type="AlphaFoldDB" id="A0A0V8IGX5"/>
<evidence type="ECO:0000256" key="7">
    <source>
        <dbReference type="ARBA" id="ARBA00023239"/>
    </source>
</evidence>
<evidence type="ECO:0000256" key="2">
    <source>
        <dbReference type="ARBA" id="ARBA00004709"/>
    </source>
</evidence>
<feature type="binding site" evidence="8">
    <location>
        <position position="150"/>
    </location>
    <ligand>
        <name>4-CDP-2-C-methyl-D-erythritol 2-phosphate</name>
        <dbReference type="ChEBI" id="CHEBI:57919"/>
    </ligand>
</feature>
<dbReference type="GO" id="GO:0008685">
    <property type="term" value="F:2-C-methyl-D-erythritol 2,4-cyclodiphosphate synthase activity"/>
    <property type="evidence" value="ECO:0007669"/>
    <property type="project" value="UniProtKB-UniRule"/>
</dbReference>
<dbReference type="UniPathway" id="UPA00056">
    <property type="reaction ID" value="UER00095"/>
</dbReference>
<dbReference type="GO" id="GO:0016114">
    <property type="term" value="P:terpenoid biosynthetic process"/>
    <property type="evidence" value="ECO:0007669"/>
    <property type="project" value="InterPro"/>
</dbReference>
<organism evidence="11 12">
    <name type="scientific">Pseudarthrobacter enclensis</name>
    <dbReference type="NCBI Taxonomy" id="993070"/>
    <lineage>
        <taxon>Bacteria</taxon>
        <taxon>Bacillati</taxon>
        <taxon>Actinomycetota</taxon>
        <taxon>Actinomycetes</taxon>
        <taxon>Micrococcales</taxon>
        <taxon>Micrococcaceae</taxon>
        <taxon>Pseudarthrobacter</taxon>
    </lineage>
</organism>
<gene>
    <name evidence="8" type="primary">ispF</name>
    <name evidence="11" type="ORF">AS031_13995</name>
</gene>
<evidence type="ECO:0000259" key="10">
    <source>
        <dbReference type="Pfam" id="PF02542"/>
    </source>
</evidence>
<evidence type="ECO:0000313" key="11">
    <source>
        <dbReference type="EMBL" id="KSU73808.1"/>
    </source>
</evidence>